<gene>
    <name evidence="1" type="ORF">HS088_TW17G00830</name>
</gene>
<evidence type="ECO:0000313" key="1">
    <source>
        <dbReference type="EMBL" id="KAF5733288.1"/>
    </source>
</evidence>
<dbReference type="InParanoid" id="A0A7J7CGV5"/>
<dbReference type="AlphaFoldDB" id="A0A7J7CGV5"/>
<accession>A0A7J7CGV5</accession>
<dbReference type="EMBL" id="JAAARO010000017">
    <property type="protein sequence ID" value="KAF5733288.1"/>
    <property type="molecule type" value="Genomic_DNA"/>
</dbReference>
<reference evidence="1 2" key="1">
    <citation type="journal article" date="2020" name="Nat. Commun.">
        <title>Genome of Tripterygium wilfordii and identification of cytochrome P450 involved in triptolide biosynthesis.</title>
        <authorList>
            <person name="Tu L."/>
            <person name="Su P."/>
            <person name="Zhang Z."/>
            <person name="Gao L."/>
            <person name="Wang J."/>
            <person name="Hu T."/>
            <person name="Zhou J."/>
            <person name="Zhang Y."/>
            <person name="Zhao Y."/>
            <person name="Liu Y."/>
            <person name="Song Y."/>
            <person name="Tong Y."/>
            <person name="Lu Y."/>
            <person name="Yang J."/>
            <person name="Xu C."/>
            <person name="Jia M."/>
            <person name="Peters R.J."/>
            <person name="Huang L."/>
            <person name="Gao W."/>
        </authorList>
    </citation>
    <scope>NUCLEOTIDE SEQUENCE [LARGE SCALE GENOMIC DNA]</scope>
    <source>
        <strain evidence="2">cv. XIE 37</strain>
        <tissue evidence="1">Leaf</tissue>
    </source>
</reference>
<proteinExistence type="predicted"/>
<dbReference type="Proteomes" id="UP000593562">
    <property type="component" value="Unassembled WGS sequence"/>
</dbReference>
<name>A0A7J7CGV5_TRIWF</name>
<sequence length="94" mass="9998">MQGQAESSNVPLAVDEKVEDVETLSKKADTESIVDNDNRDTEFAVSSIQSVDGAAQVVEKDSDVEGIVSTGHQLIEEDSLLDEMGGDGQLETSN</sequence>
<comment type="caution">
    <text evidence="1">The sequence shown here is derived from an EMBL/GenBank/DDBJ whole genome shotgun (WGS) entry which is preliminary data.</text>
</comment>
<keyword evidence="2" id="KW-1185">Reference proteome</keyword>
<evidence type="ECO:0000313" key="2">
    <source>
        <dbReference type="Proteomes" id="UP000593562"/>
    </source>
</evidence>
<organism evidence="1 2">
    <name type="scientific">Tripterygium wilfordii</name>
    <name type="common">Thunder God vine</name>
    <dbReference type="NCBI Taxonomy" id="458696"/>
    <lineage>
        <taxon>Eukaryota</taxon>
        <taxon>Viridiplantae</taxon>
        <taxon>Streptophyta</taxon>
        <taxon>Embryophyta</taxon>
        <taxon>Tracheophyta</taxon>
        <taxon>Spermatophyta</taxon>
        <taxon>Magnoliopsida</taxon>
        <taxon>eudicotyledons</taxon>
        <taxon>Gunneridae</taxon>
        <taxon>Pentapetalae</taxon>
        <taxon>rosids</taxon>
        <taxon>fabids</taxon>
        <taxon>Celastrales</taxon>
        <taxon>Celastraceae</taxon>
        <taxon>Tripterygium</taxon>
    </lineage>
</organism>
<protein>
    <submittedName>
        <fullName evidence="1">Uncharacterized protein</fullName>
    </submittedName>
</protein>